<dbReference type="GO" id="GO:0008893">
    <property type="term" value="F:guanosine-3',5'-bis(diphosphate) 3'-diphosphatase activity"/>
    <property type="evidence" value="ECO:0007669"/>
    <property type="project" value="TreeGrafter"/>
</dbReference>
<keyword evidence="2" id="KW-0378">Hydrolase</keyword>
<feature type="domain" description="HD/PDEase" evidence="1">
    <location>
        <begin position="60"/>
        <end position="168"/>
    </location>
</feature>
<dbReference type="InterPro" id="IPR052194">
    <property type="entry name" value="MESH1"/>
</dbReference>
<dbReference type="AlphaFoldDB" id="A0A5E4V814"/>
<evidence type="ECO:0000313" key="3">
    <source>
        <dbReference type="Proteomes" id="UP000383971"/>
    </source>
</evidence>
<dbReference type="InterPro" id="IPR003607">
    <property type="entry name" value="HD/PDEase_dom"/>
</dbReference>
<dbReference type="Proteomes" id="UP000383971">
    <property type="component" value="Unassembled WGS sequence"/>
</dbReference>
<proteinExistence type="predicted"/>
<organism evidence="2 3">
    <name type="scientific">Pandoraea communis</name>
    <dbReference type="NCBI Taxonomy" id="2508297"/>
    <lineage>
        <taxon>Bacteria</taxon>
        <taxon>Pseudomonadati</taxon>
        <taxon>Pseudomonadota</taxon>
        <taxon>Betaproteobacteria</taxon>
        <taxon>Burkholderiales</taxon>
        <taxon>Burkholderiaceae</taxon>
        <taxon>Pandoraea</taxon>
    </lineage>
</organism>
<dbReference type="SMART" id="SM00471">
    <property type="entry name" value="HDc"/>
    <property type="match status" value="1"/>
</dbReference>
<dbReference type="EMBL" id="CABPSE010000007">
    <property type="protein sequence ID" value="VVE07185.1"/>
    <property type="molecule type" value="Genomic_DNA"/>
</dbReference>
<dbReference type="Pfam" id="PF13328">
    <property type="entry name" value="HD_4"/>
    <property type="match status" value="1"/>
</dbReference>
<dbReference type="SUPFAM" id="SSF109604">
    <property type="entry name" value="HD-domain/PDEase-like"/>
    <property type="match status" value="1"/>
</dbReference>
<name>A0A5E4V814_9BURK</name>
<evidence type="ECO:0000313" key="2">
    <source>
        <dbReference type="EMBL" id="VVE07185.1"/>
    </source>
</evidence>
<sequence>MLIRATSDRKFAVRPVLDKRTSDFNWIGGTRMCMSNLADMLSAIQFAAERHRNQRRKDVEASPYINHPIAVAHLLATVGEVSDTSVLMAAILHDTIEDTGTTVEELTLLFGAEVAQIVSEVTDDKTLPKQRRKDLQVQFAPQKSHKAALIKIADATCNLRDLVDTPPPTWSLEQRQEYFNWAAQVVARLRCENASLLLAFKIAHELRVCLHVR</sequence>
<evidence type="ECO:0000259" key="1">
    <source>
        <dbReference type="SMART" id="SM00471"/>
    </source>
</evidence>
<protein>
    <submittedName>
        <fullName evidence="2">Bifunctional (P)ppGpp synthase/hydrolase RelA</fullName>
    </submittedName>
</protein>
<accession>A0A5E4V814</accession>
<dbReference type="CDD" id="cd00077">
    <property type="entry name" value="HDc"/>
    <property type="match status" value="1"/>
</dbReference>
<gene>
    <name evidence="2" type="primary">relA_2</name>
    <name evidence="2" type="ORF">PCO31111_02459</name>
</gene>
<dbReference type="PANTHER" id="PTHR46246">
    <property type="entry name" value="GUANOSINE-3',5'-BIS(DIPHOSPHATE) 3'-PYROPHOSPHOHYDROLASE MESH1"/>
    <property type="match status" value="1"/>
</dbReference>
<reference evidence="2 3" key="1">
    <citation type="submission" date="2019-08" db="EMBL/GenBank/DDBJ databases">
        <authorList>
            <person name="Peeters C."/>
        </authorList>
    </citation>
    <scope>NUCLEOTIDE SEQUENCE [LARGE SCALE GENOMIC DNA]</scope>
    <source>
        <strain evidence="2 3">LMG 31111</strain>
    </source>
</reference>
<dbReference type="Gene3D" id="1.10.3210.10">
    <property type="entry name" value="Hypothetical protein af1432"/>
    <property type="match status" value="1"/>
</dbReference>
<keyword evidence="3" id="KW-1185">Reference proteome</keyword>
<dbReference type="PANTHER" id="PTHR46246:SF1">
    <property type="entry name" value="GUANOSINE-3',5'-BIS(DIPHOSPHATE) 3'-PYROPHOSPHOHYDROLASE MESH1"/>
    <property type="match status" value="1"/>
</dbReference>